<dbReference type="GO" id="GO:0005975">
    <property type="term" value="P:carbohydrate metabolic process"/>
    <property type="evidence" value="ECO:0007669"/>
    <property type="project" value="UniProtKB-UniRule"/>
</dbReference>
<dbReference type="STRING" id="1332264.BW730_07505"/>
<dbReference type="Proteomes" id="UP000188145">
    <property type="component" value="Chromosome"/>
</dbReference>
<dbReference type="PANTHER" id="PTHR11054:SF0">
    <property type="entry name" value="6-PHOSPHOGLUCONOLACTONASE"/>
    <property type="match status" value="1"/>
</dbReference>
<feature type="domain" description="Glucosamine/galactosamine-6-phosphate isomerase" evidence="9">
    <location>
        <begin position="10"/>
        <end position="225"/>
    </location>
</feature>
<evidence type="ECO:0000256" key="3">
    <source>
        <dbReference type="ARBA" id="ARBA00004961"/>
    </source>
</evidence>
<dbReference type="AlphaFoldDB" id="A0A1Q2CMM9"/>
<evidence type="ECO:0000259" key="9">
    <source>
        <dbReference type="Pfam" id="PF01182"/>
    </source>
</evidence>
<dbReference type="Pfam" id="PF01182">
    <property type="entry name" value="Glucosamine_iso"/>
    <property type="match status" value="1"/>
</dbReference>
<protein>
    <recommendedName>
        <fullName evidence="6 7">6-phosphogluconolactonase</fullName>
        <shortName evidence="7">6PGL</shortName>
        <ecNumber evidence="5 7">3.1.1.31</ecNumber>
    </recommendedName>
</protein>
<sequence>MYTRVVRLCDADDVSTTVAGLLLERLLELQASQPIVHVCLTGGDTANAMYEKFAELADGSELDASKLQLWWGDERFVPATDPARNSLQAITRLARTISIKSADTHMMAAADGRKDPHESAAEYEAELGSTTFDITLLGIGKDGHVASLFPNHPSSDPTSRGVIGVTDSPKEPSERISLTAGSLKRSHEVWYLATGTGKAHAVSATLDGDPRLPGSQIKGDVATVWFLDQGAAEELPPQYTCAF</sequence>
<dbReference type="OrthoDB" id="9810967at2"/>
<organism evidence="10 11">
    <name type="scientific">Tessaracoccus aquimaris</name>
    <dbReference type="NCBI Taxonomy" id="1332264"/>
    <lineage>
        <taxon>Bacteria</taxon>
        <taxon>Bacillati</taxon>
        <taxon>Actinomycetota</taxon>
        <taxon>Actinomycetes</taxon>
        <taxon>Propionibacteriales</taxon>
        <taxon>Propionibacteriaceae</taxon>
        <taxon>Tessaracoccus</taxon>
    </lineage>
</organism>
<dbReference type="NCBIfam" id="TIGR01198">
    <property type="entry name" value="pgl"/>
    <property type="match status" value="1"/>
</dbReference>
<dbReference type="SUPFAM" id="SSF100950">
    <property type="entry name" value="NagB/RpiA/CoA transferase-like"/>
    <property type="match status" value="1"/>
</dbReference>
<evidence type="ECO:0000256" key="6">
    <source>
        <dbReference type="ARBA" id="ARBA00020337"/>
    </source>
</evidence>
<proteinExistence type="inferred from homology"/>
<gene>
    <name evidence="7" type="primary">pgl</name>
    <name evidence="10" type="ORF">BW730_07505</name>
</gene>
<comment type="function">
    <text evidence="2 7">Hydrolysis of 6-phosphogluconolactone to 6-phosphogluconate.</text>
</comment>
<comment type="catalytic activity">
    <reaction evidence="1 7">
        <text>6-phospho-D-glucono-1,5-lactone + H2O = 6-phospho-D-gluconate + H(+)</text>
        <dbReference type="Rhea" id="RHEA:12556"/>
        <dbReference type="ChEBI" id="CHEBI:15377"/>
        <dbReference type="ChEBI" id="CHEBI:15378"/>
        <dbReference type="ChEBI" id="CHEBI:57955"/>
        <dbReference type="ChEBI" id="CHEBI:58759"/>
        <dbReference type="EC" id="3.1.1.31"/>
    </reaction>
</comment>
<evidence type="ECO:0000256" key="7">
    <source>
        <dbReference type="RuleBase" id="RU365095"/>
    </source>
</evidence>
<evidence type="ECO:0000256" key="2">
    <source>
        <dbReference type="ARBA" id="ARBA00002681"/>
    </source>
</evidence>
<comment type="pathway">
    <text evidence="3 7">Carbohydrate degradation; pentose phosphate pathway; D-ribulose 5-phosphate from D-glucose 6-phosphate (oxidative stage): step 2/3.</text>
</comment>
<evidence type="ECO:0000256" key="8">
    <source>
        <dbReference type="SAM" id="MobiDB-lite"/>
    </source>
</evidence>
<dbReference type="InterPro" id="IPR006148">
    <property type="entry name" value="Glc/Gal-6P_isomerase"/>
</dbReference>
<dbReference type="EC" id="3.1.1.31" evidence="5 7"/>
<keyword evidence="11" id="KW-1185">Reference proteome</keyword>
<keyword evidence="7" id="KW-0378">Hydrolase</keyword>
<name>A0A1Q2CMM9_9ACTN</name>
<dbReference type="RefSeq" id="WP_077685697.1">
    <property type="nucleotide sequence ID" value="NZ_CP019606.1"/>
</dbReference>
<evidence type="ECO:0000256" key="4">
    <source>
        <dbReference type="ARBA" id="ARBA00010662"/>
    </source>
</evidence>
<feature type="region of interest" description="Disordered" evidence="8">
    <location>
        <begin position="152"/>
        <end position="173"/>
    </location>
</feature>
<dbReference type="KEGG" id="tes:BW730_07505"/>
<dbReference type="EMBL" id="CP019606">
    <property type="protein sequence ID" value="AQP47368.1"/>
    <property type="molecule type" value="Genomic_DNA"/>
</dbReference>
<dbReference type="GO" id="GO:0006098">
    <property type="term" value="P:pentose-phosphate shunt"/>
    <property type="evidence" value="ECO:0007669"/>
    <property type="project" value="UniProtKB-UniPathway"/>
</dbReference>
<accession>A0A1Q2CMM9</accession>
<reference evidence="11" key="1">
    <citation type="submission" date="2017-02" db="EMBL/GenBank/DDBJ databases">
        <title>Tessaracoccus aquaemaris sp. nov., isolated from the intestine of a Korean rockfish, Sebastes schlegelii, in a marine aquaculture pond.</title>
        <authorList>
            <person name="Tak E.J."/>
            <person name="Bae J.-W."/>
        </authorList>
    </citation>
    <scope>NUCLEOTIDE SEQUENCE [LARGE SCALE GENOMIC DNA]</scope>
    <source>
        <strain evidence="11">NSG39</strain>
    </source>
</reference>
<dbReference type="InterPro" id="IPR037171">
    <property type="entry name" value="NagB/RpiA_transferase-like"/>
</dbReference>
<evidence type="ECO:0000256" key="5">
    <source>
        <dbReference type="ARBA" id="ARBA00013198"/>
    </source>
</evidence>
<dbReference type="GO" id="GO:0017057">
    <property type="term" value="F:6-phosphogluconolactonase activity"/>
    <property type="evidence" value="ECO:0007669"/>
    <property type="project" value="UniProtKB-UniRule"/>
</dbReference>
<dbReference type="UniPathway" id="UPA00115">
    <property type="reaction ID" value="UER00409"/>
</dbReference>
<evidence type="ECO:0000313" key="11">
    <source>
        <dbReference type="Proteomes" id="UP000188145"/>
    </source>
</evidence>
<dbReference type="InterPro" id="IPR039104">
    <property type="entry name" value="6PGL"/>
</dbReference>
<dbReference type="Gene3D" id="3.40.50.1360">
    <property type="match status" value="1"/>
</dbReference>
<dbReference type="CDD" id="cd01400">
    <property type="entry name" value="6PGL"/>
    <property type="match status" value="1"/>
</dbReference>
<evidence type="ECO:0000313" key="10">
    <source>
        <dbReference type="EMBL" id="AQP47368.1"/>
    </source>
</evidence>
<evidence type="ECO:0000256" key="1">
    <source>
        <dbReference type="ARBA" id="ARBA00000832"/>
    </source>
</evidence>
<dbReference type="InterPro" id="IPR005900">
    <property type="entry name" value="6-phosphogluconolactonase_DevB"/>
</dbReference>
<comment type="similarity">
    <text evidence="4 7">Belongs to the glucosamine/galactosamine-6-phosphate isomerase family. 6-phosphogluconolactonase subfamily.</text>
</comment>
<dbReference type="PANTHER" id="PTHR11054">
    <property type="entry name" value="6-PHOSPHOGLUCONOLACTONASE"/>
    <property type="match status" value="1"/>
</dbReference>